<dbReference type="Proteomes" id="UP000046393">
    <property type="component" value="Unplaced"/>
</dbReference>
<keyword evidence="1" id="KW-0812">Transmembrane</keyword>
<dbReference type="WBParaSite" id="SMUV_0000201301-mRNA-1">
    <property type="protein sequence ID" value="SMUV_0000201301-mRNA-1"/>
    <property type="gene ID" value="SMUV_0000201301"/>
</dbReference>
<reference evidence="3" key="1">
    <citation type="submission" date="2017-02" db="UniProtKB">
        <authorList>
            <consortium name="WormBaseParasite"/>
        </authorList>
    </citation>
    <scope>IDENTIFICATION</scope>
</reference>
<proteinExistence type="predicted"/>
<evidence type="ECO:0000313" key="2">
    <source>
        <dbReference type="Proteomes" id="UP000046393"/>
    </source>
</evidence>
<keyword evidence="2" id="KW-1185">Reference proteome</keyword>
<dbReference type="AlphaFoldDB" id="A0A0N5ACY3"/>
<keyword evidence="1" id="KW-0472">Membrane</keyword>
<name>A0A0N5ACY3_9BILA</name>
<protein>
    <submittedName>
        <fullName evidence="3">Si:ch73-389k6.1</fullName>
    </submittedName>
</protein>
<keyword evidence="1" id="KW-1133">Transmembrane helix</keyword>
<organism evidence="2 3">
    <name type="scientific">Syphacia muris</name>
    <dbReference type="NCBI Taxonomy" id="451379"/>
    <lineage>
        <taxon>Eukaryota</taxon>
        <taxon>Metazoa</taxon>
        <taxon>Ecdysozoa</taxon>
        <taxon>Nematoda</taxon>
        <taxon>Chromadorea</taxon>
        <taxon>Rhabditida</taxon>
        <taxon>Spirurina</taxon>
        <taxon>Oxyuridomorpha</taxon>
        <taxon>Oxyuroidea</taxon>
        <taxon>Oxyuridae</taxon>
        <taxon>Syphacia</taxon>
    </lineage>
</organism>
<accession>A0A0N5ACY3</accession>
<feature type="transmembrane region" description="Helical" evidence="1">
    <location>
        <begin position="124"/>
        <end position="147"/>
    </location>
</feature>
<evidence type="ECO:0000313" key="3">
    <source>
        <dbReference type="WBParaSite" id="SMUV_0000201301-mRNA-1"/>
    </source>
</evidence>
<evidence type="ECO:0000256" key="1">
    <source>
        <dbReference type="SAM" id="Phobius"/>
    </source>
</evidence>
<sequence length="177" mass="20207">MAAGKRTPLIVRTRKTTASVASNSTDSLDSISNDTFIINATADITTEKATIKTKTRTKTTSTTFTMQRTSRKQIKIKYTGIMKWSTKARSNAFTKPHKETTKRFEVNDDKDSEKRAEKENSRSGFFIFTVFVTIIALSVGFAIYRFYFLKRKPSLYYSSKPKNPFEYRENGSESSLE</sequence>